<name>A0A2P2NHT3_RHIMU</name>
<organism evidence="1">
    <name type="scientific">Rhizophora mucronata</name>
    <name type="common">Asiatic mangrove</name>
    <dbReference type="NCBI Taxonomy" id="61149"/>
    <lineage>
        <taxon>Eukaryota</taxon>
        <taxon>Viridiplantae</taxon>
        <taxon>Streptophyta</taxon>
        <taxon>Embryophyta</taxon>
        <taxon>Tracheophyta</taxon>
        <taxon>Spermatophyta</taxon>
        <taxon>Magnoliopsida</taxon>
        <taxon>eudicotyledons</taxon>
        <taxon>Gunneridae</taxon>
        <taxon>Pentapetalae</taxon>
        <taxon>rosids</taxon>
        <taxon>fabids</taxon>
        <taxon>Malpighiales</taxon>
        <taxon>Rhizophoraceae</taxon>
        <taxon>Rhizophora</taxon>
    </lineage>
</organism>
<accession>A0A2P2NHT3</accession>
<protein>
    <submittedName>
        <fullName evidence="1">Uncharacterized protein</fullName>
    </submittedName>
</protein>
<dbReference type="EMBL" id="GGEC01061578">
    <property type="protein sequence ID" value="MBX42062.1"/>
    <property type="molecule type" value="Transcribed_RNA"/>
</dbReference>
<dbReference type="AlphaFoldDB" id="A0A2P2NHT3"/>
<proteinExistence type="predicted"/>
<sequence>MDVSLAIHHLLQLPPFSPFPLVPNLLNPTLPPMSAVPTLPQPTLLTLPNP</sequence>
<reference evidence="1" key="1">
    <citation type="submission" date="2018-02" db="EMBL/GenBank/DDBJ databases">
        <title>Rhizophora mucronata_Transcriptome.</title>
        <authorList>
            <person name="Meera S.P."/>
            <person name="Sreeshan A."/>
            <person name="Augustine A."/>
        </authorList>
    </citation>
    <scope>NUCLEOTIDE SEQUENCE</scope>
    <source>
        <tissue evidence="1">Leaf</tissue>
    </source>
</reference>
<evidence type="ECO:0000313" key="1">
    <source>
        <dbReference type="EMBL" id="MBX42062.1"/>
    </source>
</evidence>